<comment type="catalytic activity">
    <reaction evidence="1">
        <text>Hydrolyzes the link between N-acetylmuramoyl residues and L-amino acid residues in certain cell-wall glycopeptides.</text>
        <dbReference type="EC" id="3.5.1.28"/>
    </reaction>
</comment>
<keyword evidence="9" id="KW-0862">Zinc</keyword>
<dbReference type="GO" id="GO:0046872">
    <property type="term" value="F:metal ion binding"/>
    <property type="evidence" value="ECO:0007669"/>
    <property type="project" value="UniProtKB-KW"/>
</dbReference>
<evidence type="ECO:0000313" key="17">
    <source>
        <dbReference type="Proteomes" id="UP000516656"/>
    </source>
</evidence>
<dbReference type="EMBL" id="CP061854">
    <property type="protein sequence ID" value="QOD56883.1"/>
    <property type="molecule type" value="Genomic_DNA"/>
</dbReference>
<feature type="domain" description="N-acetylmuramoyl-L-alanine amidase" evidence="13">
    <location>
        <begin position="19"/>
        <end position="170"/>
    </location>
</feature>
<dbReference type="GO" id="GO:0071555">
    <property type="term" value="P:cell wall organization"/>
    <property type="evidence" value="ECO:0007669"/>
    <property type="project" value="UniProtKB-KW"/>
</dbReference>
<proteinExistence type="inferred from homology"/>
<dbReference type="Proteomes" id="UP000218676">
    <property type="component" value="Chromosome 1"/>
</dbReference>
<evidence type="ECO:0000256" key="4">
    <source>
        <dbReference type="ARBA" id="ARBA00007553"/>
    </source>
</evidence>
<dbReference type="PANTHER" id="PTHR30417">
    <property type="entry name" value="N-ACETYLMURAMOYL-L-ALANINE AMIDASE AMID"/>
    <property type="match status" value="1"/>
</dbReference>
<keyword evidence="7" id="KW-0479">Metal-binding</keyword>
<evidence type="ECO:0000313" key="16">
    <source>
        <dbReference type="Proteomes" id="UP000218676"/>
    </source>
</evidence>
<reference evidence="15 17" key="3">
    <citation type="submission" date="2020-09" db="EMBL/GenBank/DDBJ databases">
        <title>Complete, closed and curated genome sequences of Photobacterium damselae subsp. piscicida isolates from Australia indicate localised evolution and additional plasmid-borne pathogenicity mechanisms.</title>
        <authorList>
            <person name="Baseggio L."/>
            <person name="Silayeva O."/>
            <person name="Buller N."/>
            <person name="Landos M."/>
            <person name="Engelstaedter J."/>
            <person name="Barnes A.C."/>
        </authorList>
    </citation>
    <scope>NUCLEOTIDE SEQUENCE [LARGE SCALE GENOMIC DNA]</scope>
    <source>
        <strain evidence="15 17">AS-16-0540-1</strain>
    </source>
</reference>
<evidence type="ECO:0000256" key="12">
    <source>
        <dbReference type="ARBA" id="ARBA00042615"/>
    </source>
</evidence>
<dbReference type="GO" id="GO:0005737">
    <property type="term" value="C:cytoplasm"/>
    <property type="evidence" value="ECO:0007669"/>
    <property type="project" value="UniProtKB-SubCell"/>
</dbReference>
<name>A0A1V1V635_PHODP</name>
<sequence>MSLSINSTHWLNEVQHLPSPFYDTRPDDADISLLVVHNISLPPGEFGGTYVEQLFTGQLDPEAHPYFATIYKLRVSAHCFIRRDGSIIQFVPFNGRAWHAGVSQFAGRDKCNDFSIGIELEGTDTLPFTQAQYDSLIELTRVIMQTYPAIDTSTITGHEFIAPGRKTDPGLVFDWGKYKSALLVSDQDNELS</sequence>
<dbReference type="AlphaFoldDB" id="A0A1V1V635"/>
<evidence type="ECO:0000259" key="13">
    <source>
        <dbReference type="SMART" id="SM00644"/>
    </source>
</evidence>
<dbReference type="NCBIfam" id="NF008758">
    <property type="entry name" value="PRK11789.1"/>
    <property type="match status" value="1"/>
</dbReference>
<comment type="cofactor">
    <cofactor evidence="2">
        <name>Zn(2+)</name>
        <dbReference type="ChEBI" id="CHEBI:29105"/>
    </cofactor>
</comment>
<dbReference type="GO" id="GO:0008745">
    <property type="term" value="F:N-acetylmuramoyl-L-alanine amidase activity"/>
    <property type="evidence" value="ECO:0007669"/>
    <property type="project" value="UniProtKB-EC"/>
</dbReference>
<comment type="subcellular location">
    <subcellularLocation>
        <location evidence="3">Cytoplasm</location>
    </subcellularLocation>
</comment>
<comment type="similarity">
    <text evidence="4">Belongs to the N-acetylmuramoyl-L-alanine amidase 2 family.</text>
</comment>
<protein>
    <recommendedName>
        <fullName evidence="11">1,6-anhydro-N-acetylmuramyl-L-alanine amidase AmpD</fullName>
        <ecNumber evidence="5">3.5.1.28</ecNumber>
    </recommendedName>
    <alternativeName>
        <fullName evidence="12">N-acetylmuramoyl-L-alanine amidase</fullName>
    </alternativeName>
</protein>
<evidence type="ECO:0000256" key="6">
    <source>
        <dbReference type="ARBA" id="ARBA00022490"/>
    </source>
</evidence>
<dbReference type="EC" id="3.5.1.28" evidence="5"/>
<evidence type="ECO:0000256" key="5">
    <source>
        <dbReference type="ARBA" id="ARBA00011901"/>
    </source>
</evidence>
<evidence type="ECO:0000256" key="11">
    <source>
        <dbReference type="ARBA" id="ARBA00039257"/>
    </source>
</evidence>
<evidence type="ECO:0000256" key="2">
    <source>
        <dbReference type="ARBA" id="ARBA00001947"/>
    </source>
</evidence>
<dbReference type="Proteomes" id="UP000516656">
    <property type="component" value="Chromosome 1"/>
</dbReference>
<reference evidence="14" key="1">
    <citation type="journal article" date="2017" name="Genome Announc.">
        <title>Whole-Genome Sequence of Photobacterium damselae subsp. piscicida Strain 91-197, Isolated from Hybrid Striped Bass (Morone sp.) in the United States.</title>
        <authorList>
            <person name="Teru Y."/>
            <person name="Hikima J."/>
            <person name="Kono T."/>
            <person name="Sakai M."/>
            <person name="Takano T."/>
            <person name="Hawke J.P."/>
            <person name="Takeyama H."/>
            <person name="Aoki T."/>
        </authorList>
    </citation>
    <scope>NUCLEOTIDE SEQUENCE</scope>
    <source>
        <strain evidence="14">91-197</strain>
    </source>
</reference>
<organism evidence="15 17">
    <name type="scientific">Photobacterium damsela subsp. piscicida</name>
    <name type="common">Pasteurella piscicida</name>
    <dbReference type="NCBI Taxonomy" id="38294"/>
    <lineage>
        <taxon>Bacteria</taxon>
        <taxon>Pseudomonadati</taxon>
        <taxon>Pseudomonadota</taxon>
        <taxon>Gammaproteobacteria</taxon>
        <taxon>Vibrionales</taxon>
        <taxon>Vibrionaceae</taxon>
        <taxon>Photobacterium</taxon>
    </lineage>
</organism>
<evidence type="ECO:0000313" key="14">
    <source>
        <dbReference type="EMBL" id="BAX54209.1"/>
    </source>
</evidence>
<dbReference type="GO" id="GO:0009254">
    <property type="term" value="P:peptidoglycan turnover"/>
    <property type="evidence" value="ECO:0007669"/>
    <property type="project" value="TreeGrafter"/>
</dbReference>
<keyword evidence="10" id="KW-0961">Cell wall biogenesis/degradation</keyword>
<dbReference type="SUPFAM" id="SSF55846">
    <property type="entry name" value="N-acetylmuramoyl-L-alanine amidase-like"/>
    <property type="match status" value="1"/>
</dbReference>
<gene>
    <name evidence="15" type="primary">ampD</name>
    <name evidence="15" type="ORF">IC627_02050</name>
    <name evidence="14" type="ORF">PDPUS_1_02835</name>
</gene>
<evidence type="ECO:0000313" key="15">
    <source>
        <dbReference type="EMBL" id="QOD56883.1"/>
    </source>
</evidence>
<dbReference type="FunFam" id="3.40.80.10:FF:000002">
    <property type="entry name" value="1,6-anhydro-N-acetylmuramyl-L-alanine amidase"/>
    <property type="match status" value="1"/>
</dbReference>
<dbReference type="Gene3D" id="3.40.80.10">
    <property type="entry name" value="Peptidoglycan recognition protein-like"/>
    <property type="match status" value="1"/>
</dbReference>
<dbReference type="RefSeq" id="WP_086957266.1">
    <property type="nucleotide sequence ID" value="NZ_AP018045.1"/>
</dbReference>
<keyword evidence="6" id="KW-0963">Cytoplasm</keyword>
<accession>A0A1V1V635</accession>
<evidence type="ECO:0000256" key="8">
    <source>
        <dbReference type="ARBA" id="ARBA00022801"/>
    </source>
</evidence>
<reference evidence="16" key="2">
    <citation type="submission" date="2017-05" db="EMBL/GenBank/DDBJ databases">
        <title>Whole genome sequence of fish pathogenic bacteria, Photobacterium damselae subsp. piscicida, strain 91-197, isolated from hybrid striped bass (Morone sp.) in USA.</title>
        <authorList>
            <person name="Teru Y."/>
            <person name="Hikima J."/>
            <person name="Kono T."/>
            <person name="Sakai M."/>
            <person name="Takano T."/>
            <person name="Hawke J.P."/>
            <person name="Takeyama H."/>
            <person name="Aoki T."/>
        </authorList>
    </citation>
    <scope>NUCLEOTIDE SEQUENCE [LARGE SCALE GENOMIC DNA]</scope>
    <source>
        <strain evidence="16">91-197</strain>
    </source>
</reference>
<evidence type="ECO:0000256" key="9">
    <source>
        <dbReference type="ARBA" id="ARBA00022833"/>
    </source>
</evidence>
<dbReference type="InterPro" id="IPR036505">
    <property type="entry name" value="Amidase/PGRP_sf"/>
</dbReference>
<dbReference type="Pfam" id="PF01510">
    <property type="entry name" value="Amidase_2"/>
    <property type="match status" value="1"/>
</dbReference>
<dbReference type="CDD" id="cd06583">
    <property type="entry name" value="PGRP"/>
    <property type="match status" value="1"/>
</dbReference>
<dbReference type="InterPro" id="IPR002502">
    <property type="entry name" value="Amidase_domain"/>
</dbReference>
<dbReference type="EMBL" id="AP018045">
    <property type="protein sequence ID" value="BAX54209.1"/>
    <property type="molecule type" value="Genomic_DNA"/>
</dbReference>
<dbReference type="SMART" id="SM00644">
    <property type="entry name" value="Ami_2"/>
    <property type="match status" value="1"/>
</dbReference>
<keyword evidence="8 15" id="KW-0378">Hydrolase</keyword>
<evidence type="ECO:0000256" key="3">
    <source>
        <dbReference type="ARBA" id="ARBA00004496"/>
    </source>
</evidence>
<evidence type="ECO:0000256" key="1">
    <source>
        <dbReference type="ARBA" id="ARBA00001561"/>
    </source>
</evidence>
<dbReference type="GO" id="GO:0009253">
    <property type="term" value="P:peptidoglycan catabolic process"/>
    <property type="evidence" value="ECO:0007669"/>
    <property type="project" value="InterPro"/>
</dbReference>
<evidence type="ECO:0000256" key="7">
    <source>
        <dbReference type="ARBA" id="ARBA00022723"/>
    </source>
</evidence>
<dbReference type="PANTHER" id="PTHR30417:SF4">
    <property type="entry name" value="1,6-ANHYDRO-N-ACETYLMURAMYL-L-ALANINE AMIDASE AMPD"/>
    <property type="match status" value="1"/>
</dbReference>
<evidence type="ECO:0000256" key="10">
    <source>
        <dbReference type="ARBA" id="ARBA00023316"/>
    </source>
</evidence>
<dbReference type="InterPro" id="IPR051206">
    <property type="entry name" value="NAMLAA_amidase_2"/>
</dbReference>